<dbReference type="GeneTree" id="ENSGT01150000286916"/>
<evidence type="ECO:0008006" key="3">
    <source>
        <dbReference type="Google" id="ProtNLM"/>
    </source>
</evidence>
<organism evidence="1 2">
    <name type="scientific">Equus caballus</name>
    <name type="common">Horse</name>
    <dbReference type="NCBI Taxonomy" id="9796"/>
    <lineage>
        <taxon>Eukaryota</taxon>
        <taxon>Metazoa</taxon>
        <taxon>Chordata</taxon>
        <taxon>Craniata</taxon>
        <taxon>Vertebrata</taxon>
        <taxon>Euteleostomi</taxon>
        <taxon>Mammalia</taxon>
        <taxon>Eutheria</taxon>
        <taxon>Laurasiatheria</taxon>
        <taxon>Perissodactyla</taxon>
        <taxon>Equidae</taxon>
        <taxon>Equus</taxon>
    </lineage>
</organism>
<accession>A0A9L0RI76</accession>
<dbReference type="Proteomes" id="UP000002281">
    <property type="component" value="Unplaced"/>
</dbReference>
<proteinExistence type="predicted"/>
<dbReference type="Ensembl" id="ENSECAT00000109980.1">
    <property type="protein sequence ID" value="ENSECAP00000062516.1"/>
    <property type="gene ID" value="ENSECAG00000045382.1"/>
</dbReference>
<reference evidence="1" key="3">
    <citation type="submission" date="2025-09" db="UniProtKB">
        <authorList>
            <consortium name="Ensembl"/>
        </authorList>
    </citation>
    <scope>IDENTIFICATION</scope>
    <source>
        <strain evidence="1">Thoroughbred</strain>
    </source>
</reference>
<dbReference type="AlphaFoldDB" id="A0A9L0RI76"/>
<keyword evidence="2" id="KW-1185">Reference proteome</keyword>
<protein>
    <recommendedName>
        <fullName evidence="3">DUF1725 domain-containing protein</fullName>
    </recommendedName>
</protein>
<reference evidence="1" key="2">
    <citation type="submission" date="2025-08" db="UniProtKB">
        <authorList>
            <consortium name="Ensembl"/>
        </authorList>
    </citation>
    <scope>IDENTIFICATION</scope>
    <source>
        <strain evidence="1">Thoroughbred</strain>
    </source>
</reference>
<reference evidence="1" key="1">
    <citation type="journal article" date="2009" name="Science">
        <title>Genome sequence, comparative analysis, and population genetics of the domestic horse.</title>
        <authorList>
            <consortium name="Broad Institute Genome Sequencing Platform"/>
            <consortium name="Broad Institute Whole Genome Assembly Team"/>
            <person name="Wade C.M."/>
            <person name="Giulotto E."/>
            <person name="Sigurdsson S."/>
            <person name="Zoli M."/>
            <person name="Gnerre S."/>
            <person name="Imsland F."/>
            <person name="Lear T.L."/>
            <person name="Adelson D.L."/>
            <person name="Bailey E."/>
            <person name="Bellone R.R."/>
            <person name="Bloecker H."/>
            <person name="Distl O."/>
            <person name="Edgar R.C."/>
            <person name="Garber M."/>
            <person name="Leeb T."/>
            <person name="Mauceli E."/>
            <person name="MacLeod J.N."/>
            <person name="Penedo M.C.T."/>
            <person name="Raison J.M."/>
            <person name="Sharpe T."/>
            <person name="Vogel J."/>
            <person name="Andersson L."/>
            <person name="Antczak D.F."/>
            <person name="Biagi T."/>
            <person name="Binns M.M."/>
            <person name="Chowdhary B.P."/>
            <person name="Coleman S.J."/>
            <person name="Della Valle G."/>
            <person name="Fryc S."/>
            <person name="Guerin G."/>
            <person name="Hasegawa T."/>
            <person name="Hill E.W."/>
            <person name="Jurka J."/>
            <person name="Kiialainen A."/>
            <person name="Lindgren G."/>
            <person name="Liu J."/>
            <person name="Magnani E."/>
            <person name="Mickelson J.R."/>
            <person name="Murray J."/>
            <person name="Nergadze S.G."/>
            <person name="Onofrio R."/>
            <person name="Pedroni S."/>
            <person name="Piras M.F."/>
            <person name="Raudsepp T."/>
            <person name="Rocchi M."/>
            <person name="Roeed K.H."/>
            <person name="Ryder O.A."/>
            <person name="Searle S."/>
            <person name="Skow L."/>
            <person name="Swinburne J.E."/>
            <person name="Syvaenen A.C."/>
            <person name="Tozaki T."/>
            <person name="Valberg S.J."/>
            <person name="Vaudin M."/>
            <person name="White J.R."/>
            <person name="Zody M.C."/>
            <person name="Lander E.S."/>
            <person name="Lindblad-Toh K."/>
        </authorList>
    </citation>
    <scope>NUCLEOTIDE SEQUENCE [LARGE SCALE GENOMIC DNA]</scope>
    <source>
        <strain evidence="1">Thoroughbred</strain>
    </source>
</reference>
<evidence type="ECO:0000313" key="1">
    <source>
        <dbReference type="Ensembl" id="ENSECAP00000062516.1"/>
    </source>
</evidence>
<name>A0A9L0RI76_HORSE</name>
<sequence length="67" mass="8144">MQKDTCTPRFTAALFTTARTWKQPRCPPREEWRKKTWYVYTMECYSALRNGELRPFVTTWMDLEGMM</sequence>
<evidence type="ECO:0000313" key="2">
    <source>
        <dbReference type="Proteomes" id="UP000002281"/>
    </source>
</evidence>